<gene>
    <name evidence="1" type="ORF">Patl1_19354</name>
</gene>
<evidence type="ECO:0000313" key="1">
    <source>
        <dbReference type="EMBL" id="KAJ0105857.1"/>
    </source>
</evidence>
<evidence type="ECO:0000313" key="2">
    <source>
        <dbReference type="Proteomes" id="UP001164250"/>
    </source>
</evidence>
<dbReference type="Proteomes" id="UP001164250">
    <property type="component" value="Chromosome 2"/>
</dbReference>
<sequence>MAARGLLAMAATMALILFPFAGILVHAGVDHHLLWSDSTPGMIFTFSLGDNLVNFISVPSKSIRSGNGAVKKQSSSSNSSFFFFFNHIPTMLPLLPSPFVALGVIIALVVVFEDPNQVITNNTPDGFLFVSALHHINCNTSEPFSVETGALTVIPLTDTQTRFIISERADLCRDGLKWEVNVRDPVQEANEAP</sequence>
<proteinExistence type="predicted"/>
<organism evidence="1 2">
    <name type="scientific">Pistacia atlantica</name>
    <dbReference type="NCBI Taxonomy" id="434234"/>
    <lineage>
        <taxon>Eukaryota</taxon>
        <taxon>Viridiplantae</taxon>
        <taxon>Streptophyta</taxon>
        <taxon>Embryophyta</taxon>
        <taxon>Tracheophyta</taxon>
        <taxon>Spermatophyta</taxon>
        <taxon>Magnoliopsida</taxon>
        <taxon>eudicotyledons</taxon>
        <taxon>Gunneridae</taxon>
        <taxon>Pentapetalae</taxon>
        <taxon>rosids</taxon>
        <taxon>malvids</taxon>
        <taxon>Sapindales</taxon>
        <taxon>Anacardiaceae</taxon>
        <taxon>Pistacia</taxon>
    </lineage>
</organism>
<name>A0ACC1C1G3_9ROSI</name>
<comment type="caution">
    <text evidence="1">The sequence shown here is derived from an EMBL/GenBank/DDBJ whole genome shotgun (WGS) entry which is preliminary data.</text>
</comment>
<protein>
    <submittedName>
        <fullName evidence="1">Uncharacterized protein</fullName>
    </submittedName>
</protein>
<keyword evidence="2" id="KW-1185">Reference proteome</keyword>
<reference evidence="2" key="1">
    <citation type="journal article" date="2023" name="G3 (Bethesda)">
        <title>Genome assembly and association tests identify interacting loci associated with vigor, precocity, and sex in interspecific pistachio rootstocks.</title>
        <authorList>
            <person name="Palmer W."/>
            <person name="Jacygrad E."/>
            <person name="Sagayaradj S."/>
            <person name="Cavanaugh K."/>
            <person name="Han R."/>
            <person name="Bertier L."/>
            <person name="Beede B."/>
            <person name="Kafkas S."/>
            <person name="Golino D."/>
            <person name="Preece J."/>
            <person name="Michelmore R."/>
        </authorList>
    </citation>
    <scope>NUCLEOTIDE SEQUENCE [LARGE SCALE GENOMIC DNA]</scope>
</reference>
<dbReference type="EMBL" id="CM047898">
    <property type="protein sequence ID" value="KAJ0105857.1"/>
    <property type="molecule type" value="Genomic_DNA"/>
</dbReference>
<accession>A0ACC1C1G3</accession>